<dbReference type="EMBL" id="UINC01226558">
    <property type="protein sequence ID" value="SVE57094.1"/>
    <property type="molecule type" value="Genomic_DNA"/>
</dbReference>
<sequence>MRRDREKLHPKFRRSYAIGDLNGWPVYFDNVKCEKT</sequence>
<proteinExistence type="predicted"/>
<accession>A0A383EKF6</accession>
<evidence type="ECO:0000313" key="1">
    <source>
        <dbReference type="EMBL" id="SVE57094.1"/>
    </source>
</evidence>
<dbReference type="AlphaFoldDB" id="A0A383EKF6"/>
<name>A0A383EKF6_9ZZZZ</name>
<organism evidence="1">
    <name type="scientific">marine metagenome</name>
    <dbReference type="NCBI Taxonomy" id="408172"/>
    <lineage>
        <taxon>unclassified sequences</taxon>
        <taxon>metagenomes</taxon>
        <taxon>ecological metagenomes</taxon>
    </lineage>
</organism>
<protein>
    <submittedName>
        <fullName evidence="1">Uncharacterized protein</fullName>
    </submittedName>
</protein>
<reference evidence="1" key="1">
    <citation type="submission" date="2018-05" db="EMBL/GenBank/DDBJ databases">
        <authorList>
            <person name="Lanie J.A."/>
            <person name="Ng W.-L."/>
            <person name="Kazmierczak K.M."/>
            <person name="Andrzejewski T.M."/>
            <person name="Davidsen T.M."/>
            <person name="Wayne K.J."/>
            <person name="Tettelin H."/>
            <person name="Glass J.I."/>
            <person name="Rusch D."/>
            <person name="Podicherti R."/>
            <person name="Tsui H.-C.T."/>
            <person name="Winkler M.E."/>
        </authorList>
    </citation>
    <scope>NUCLEOTIDE SEQUENCE</scope>
</reference>
<gene>
    <name evidence="1" type="ORF">METZ01_LOCUS509948</name>
</gene>